<proteinExistence type="inferred from homology"/>
<comment type="subcellular location">
    <subcellularLocation>
        <location evidence="1">Cell envelope</location>
    </subcellularLocation>
</comment>
<dbReference type="InterPro" id="IPR007890">
    <property type="entry name" value="CHASE2"/>
</dbReference>
<evidence type="ECO:0000256" key="1">
    <source>
        <dbReference type="ARBA" id="ARBA00004196"/>
    </source>
</evidence>
<dbReference type="SMART" id="SM00028">
    <property type="entry name" value="TPR"/>
    <property type="match status" value="1"/>
</dbReference>
<evidence type="ECO:0000256" key="8">
    <source>
        <dbReference type="SAM" id="Phobius"/>
    </source>
</evidence>
<keyword evidence="6 8" id="KW-0472">Membrane</keyword>
<dbReference type="PANTHER" id="PTHR43081">
    <property type="entry name" value="ADENYLATE CYCLASE, TERMINAL-DIFFERENTIATION SPECIFIC-RELATED"/>
    <property type="match status" value="1"/>
</dbReference>
<feature type="repeat" description="TPR" evidence="7">
    <location>
        <begin position="655"/>
        <end position="688"/>
    </location>
</feature>
<dbReference type="GO" id="GO:0030313">
    <property type="term" value="C:cell envelope"/>
    <property type="evidence" value="ECO:0007669"/>
    <property type="project" value="UniProtKB-SubCell"/>
</dbReference>
<dbReference type="SUPFAM" id="SSF48452">
    <property type="entry name" value="TPR-like"/>
    <property type="match status" value="1"/>
</dbReference>
<dbReference type="CDD" id="cd07302">
    <property type="entry name" value="CHD"/>
    <property type="match status" value="1"/>
</dbReference>
<dbReference type="InterPro" id="IPR011990">
    <property type="entry name" value="TPR-like_helical_dom_sf"/>
</dbReference>
<name>A0A7V5PS89_CALAY</name>
<dbReference type="EMBL" id="DROD01000720">
    <property type="protein sequence ID" value="HHJ53795.1"/>
    <property type="molecule type" value="Genomic_DNA"/>
</dbReference>
<dbReference type="Pfam" id="PF05226">
    <property type="entry name" value="CHASE2"/>
    <property type="match status" value="1"/>
</dbReference>
<dbReference type="Gene3D" id="3.30.70.1230">
    <property type="entry name" value="Nucleotide cyclase"/>
    <property type="match status" value="1"/>
</dbReference>
<dbReference type="InterPro" id="IPR019734">
    <property type="entry name" value="TPR_rpt"/>
</dbReference>
<evidence type="ECO:0000256" key="7">
    <source>
        <dbReference type="PROSITE-ProRule" id="PRU00339"/>
    </source>
</evidence>
<dbReference type="SMART" id="SM01080">
    <property type="entry name" value="CHASE2"/>
    <property type="match status" value="1"/>
</dbReference>
<dbReference type="Proteomes" id="UP000886124">
    <property type="component" value="Unassembled WGS sequence"/>
</dbReference>
<sequence length="719" mass="82097">MLKKHGAKILSGALLGILAAVVVWVLAKYFAPDLFYTYEAKTYDWRMTKKFSPDMSTIDDIIVVDIDERSNQKLGKYSQWPREYHSRLVKFLHDAGALAVGLDILYDPDTWHPEQDVEFVKTVQQAGNVYTALYFAQADSDNWRPVMTEEPAGFDAQKFYYTLPLPEIQNFRKEERLESDFFELLNASRGCGHVNFHADVDGVVRSIHLFTNFNNHLYPALAFKMFMDLIGCDSLSIDNQRHVLSLYGQGEFLTDIPIDEHGNMLINYVGPFKSFRYISFYDVLNAKERNLPKEIFENKIVLLGTSLAGLFDLRNVPFMQAFPGVEIHANILYTLLRQNFIHRMNPWKSFLIIVLLGAIMGILISYTGPVLSVVLIVLAGLGYIIAAAMIFLQQNLWIEMITPLLTLLFTFTFVYMYRYMTEEKSKRFIRSTFSHFVTKAVVDELLANPDKIKLGGEKKVCTVLFSDVAGFTTISENLDPEELVHLLNEYLTEMTNIVFKYDGMLDKYEGDAIMAVFGAPIDRGNHAYNACATALDMQERLKSMRQMWRKAGKPELRARIGINTGPMVVGNMGSETRFDYTVMGDAVNLGARLEPANKEYGTLIMIGEETYKYAGDTIIVRALDLLRVKGKNEPVKVYELLGTAEKGISDEMRRVVELFDKGFNYYLQQNWDWAIKYFQQALAVKPDDGPSSRYIARCELFKENPPGDDWDGVYTMTTK</sequence>
<keyword evidence="4 8" id="KW-0812">Transmembrane</keyword>
<evidence type="ECO:0000256" key="6">
    <source>
        <dbReference type="ARBA" id="ARBA00023136"/>
    </source>
</evidence>
<dbReference type="InterPro" id="IPR050697">
    <property type="entry name" value="Adenylyl/Guanylyl_Cyclase_3/4"/>
</dbReference>
<dbReference type="GO" id="GO:0004016">
    <property type="term" value="F:adenylate cyclase activity"/>
    <property type="evidence" value="ECO:0007669"/>
    <property type="project" value="UniProtKB-ARBA"/>
</dbReference>
<feature type="domain" description="Guanylate cyclase" evidence="9">
    <location>
        <begin position="462"/>
        <end position="594"/>
    </location>
</feature>
<evidence type="ECO:0000256" key="3">
    <source>
        <dbReference type="ARBA" id="ARBA00022475"/>
    </source>
</evidence>
<evidence type="ECO:0000256" key="2">
    <source>
        <dbReference type="ARBA" id="ARBA00005381"/>
    </source>
</evidence>
<comment type="similarity">
    <text evidence="2">Belongs to the adenylyl cyclase class-3 family.</text>
</comment>
<feature type="transmembrane region" description="Helical" evidence="8">
    <location>
        <begin position="373"/>
        <end position="391"/>
    </location>
</feature>
<dbReference type="GO" id="GO:0006171">
    <property type="term" value="P:cAMP biosynthetic process"/>
    <property type="evidence" value="ECO:0007669"/>
    <property type="project" value="TreeGrafter"/>
</dbReference>
<dbReference type="SMART" id="SM00044">
    <property type="entry name" value="CYCc"/>
    <property type="match status" value="1"/>
</dbReference>
<dbReference type="AlphaFoldDB" id="A0A7V5PS89"/>
<organism evidence="10">
    <name type="scientific">Caldithrix abyssi</name>
    <dbReference type="NCBI Taxonomy" id="187145"/>
    <lineage>
        <taxon>Bacteria</taxon>
        <taxon>Pseudomonadati</taxon>
        <taxon>Calditrichota</taxon>
        <taxon>Calditrichia</taxon>
        <taxon>Calditrichales</taxon>
        <taxon>Calditrichaceae</taxon>
        <taxon>Caldithrix</taxon>
    </lineage>
</organism>
<dbReference type="GO" id="GO:0035556">
    <property type="term" value="P:intracellular signal transduction"/>
    <property type="evidence" value="ECO:0007669"/>
    <property type="project" value="InterPro"/>
</dbReference>
<keyword evidence="3" id="KW-1003">Cell membrane</keyword>
<dbReference type="PROSITE" id="PS50125">
    <property type="entry name" value="GUANYLATE_CYCLASE_2"/>
    <property type="match status" value="1"/>
</dbReference>
<feature type="transmembrane region" description="Helical" evidence="8">
    <location>
        <begin position="397"/>
        <end position="417"/>
    </location>
</feature>
<evidence type="ECO:0000256" key="5">
    <source>
        <dbReference type="ARBA" id="ARBA00022989"/>
    </source>
</evidence>
<dbReference type="PROSITE" id="PS50005">
    <property type="entry name" value="TPR"/>
    <property type="match status" value="1"/>
</dbReference>
<evidence type="ECO:0000259" key="9">
    <source>
        <dbReference type="PROSITE" id="PS50125"/>
    </source>
</evidence>
<accession>A0A7V5PS89</accession>
<protein>
    <submittedName>
        <fullName evidence="10">CHASE2 domain-containing protein</fullName>
    </submittedName>
</protein>
<dbReference type="InterPro" id="IPR001054">
    <property type="entry name" value="A/G_cyclase"/>
</dbReference>
<feature type="transmembrane region" description="Helical" evidence="8">
    <location>
        <begin position="347"/>
        <end position="366"/>
    </location>
</feature>
<keyword evidence="5 8" id="KW-1133">Transmembrane helix</keyword>
<evidence type="ECO:0000313" key="10">
    <source>
        <dbReference type="EMBL" id="HHJ53795.1"/>
    </source>
</evidence>
<dbReference type="Pfam" id="PF00211">
    <property type="entry name" value="Guanylate_cyc"/>
    <property type="match status" value="1"/>
</dbReference>
<dbReference type="FunFam" id="3.30.70.1230:FF:000016">
    <property type="entry name" value="Adenylate/guanylate cyclase domain-containing protein"/>
    <property type="match status" value="1"/>
</dbReference>
<reference evidence="10" key="1">
    <citation type="journal article" date="2020" name="mSystems">
        <title>Genome- and Community-Level Interaction Insights into Carbon Utilization and Element Cycling Functions of Hydrothermarchaeota in Hydrothermal Sediment.</title>
        <authorList>
            <person name="Zhou Z."/>
            <person name="Liu Y."/>
            <person name="Xu W."/>
            <person name="Pan J."/>
            <person name="Luo Z.H."/>
            <person name="Li M."/>
        </authorList>
    </citation>
    <scope>NUCLEOTIDE SEQUENCE [LARGE SCALE GENOMIC DNA]</scope>
    <source>
        <strain evidence="10">HyVt-527</strain>
    </source>
</reference>
<evidence type="ECO:0000256" key="4">
    <source>
        <dbReference type="ARBA" id="ARBA00022692"/>
    </source>
</evidence>
<comment type="caution">
    <text evidence="10">The sequence shown here is derived from an EMBL/GenBank/DDBJ whole genome shotgun (WGS) entry which is preliminary data.</text>
</comment>
<dbReference type="SUPFAM" id="SSF55073">
    <property type="entry name" value="Nucleotide cyclase"/>
    <property type="match status" value="1"/>
</dbReference>
<keyword evidence="7" id="KW-0802">TPR repeat</keyword>
<gene>
    <name evidence="10" type="ORF">ENJ89_11415</name>
</gene>
<dbReference type="InterPro" id="IPR029787">
    <property type="entry name" value="Nucleotide_cyclase"/>
</dbReference>
<dbReference type="PANTHER" id="PTHR43081:SF1">
    <property type="entry name" value="ADENYLATE CYCLASE, TERMINAL-DIFFERENTIATION SPECIFIC"/>
    <property type="match status" value="1"/>
</dbReference>